<reference evidence="2 3" key="1">
    <citation type="submission" date="2020-08" db="EMBL/GenBank/DDBJ databases">
        <title>Novel species isolated from subtropical streams in China.</title>
        <authorList>
            <person name="Lu H."/>
        </authorList>
    </citation>
    <scope>NUCLEOTIDE SEQUENCE [LARGE SCALE GENOMIC DNA]</scope>
    <source>
        <strain evidence="2 3">FT31W</strain>
    </source>
</reference>
<dbReference type="Gene3D" id="3.40.50.1820">
    <property type="entry name" value="alpha/beta hydrolase"/>
    <property type="match status" value="1"/>
</dbReference>
<dbReference type="Pfam" id="PF00561">
    <property type="entry name" value="Abhydrolase_1"/>
    <property type="match status" value="1"/>
</dbReference>
<dbReference type="Proteomes" id="UP000613113">
    <property type="component" value="Unassembled WGS sequence"/>
</dbReference>
<evidence type="ECO:0000259" key="1">
    <source>
        <dbReference type="Pfam" id="PF00561"/>
    </source>
</evidence>
<dbReference type="PANTHER" id="PTHR46438">
    <property type="entry name" value="ALPHA/BETA-HYDROLASES SUPERFAMILY PROTEIN"/>
    <property type="match status" value="1"/>
</dbReference>
<dbReference type="GO" id="GO:0016787">
    <property type="term" value="F:hydrolase activity"/>
    <property type="evidence" value="ECO:0007669"/>
    <property type="project" value="UniProtKB-KW"/>
</dbReference>
<name>A0ABR6YPH5_9BURK</name>
<dbReference type="InterPro" id="IPR029058">
    <property type="entry name" value="AB_hydrolase_fold"/>
</dbReference>
<evidence type="ECO:0000313" key="2">
    <source>
        <dbReference type="EMBL" id="MBC3885714.1"/>
    </source>
</evidence>
<dbReference type="SUPFAM" id="SSF53474">
    <property type="entry name" value="alpha/beta-Hydrolases"/>
    <property type="match status" value="1"/>
</dbReference>
<organism evidence="2 3">
    <name type="scientific">Undibacterium griseum</name>
    <dbReference type="NCBI Taxonomy" id="2762295"/>
    <lineage>
        <taxon>Bacteria</taxon>
        <taxon>Pseudomonadati</taxon>
        <taxon>Pseudomonadota</taxon>
        <taxon>Betaproteobacteria</taxon>
        <taxon>Burkholderiales</taxon>
        <taxon>Oxalobacteraceae</taxon>
        <taxon>Undibacterium</taxon>
    </lineage>
</organism>
<protein>
    <submittedName>
        <fullName evidence="2">Alpha/beta hydrolase</fullName>
    </submittedName>
</protein>
<keyword evidence="3" id="KW-1185">Reference proteome</keyword>
<dbReference type="PRINTS" id="PR00111">
    <property type="entry name" value="ABHYDROLASE"/>
</dbReference>
<sequence>MRLRPRLSLILLCLLMLLMGGLFLTLAVVWAPDKSVEELKPKWAPPPSQFIQLQGQSVHVRDEGWQQDPVPMLLIHGTSSSLHTWEPWVAGLKNEHRVITMDLPGFGLTGPNADGDYSDAAYTRFILNLMDALHLKRVILGGNSLGGEIAWQVAAAAPQRVEKLILVDAAGYPFTPVSVPLGFRIARMPALAWLMDYCLPRSTIERSVRDVFGHPEKVSPALVDRYEAMLLRAGNRRALRQRLSQLNTGADASQIRQIHIPTLILWGGKDRLIPPENALRFQQEISGSKLIMFDELGHVPQEEGPVVTLAAVRIFLQ</sequence>
<dbReference type="InterPro" id="IPR000073">
    <property type="entry name" value="AB_hydrolase_1"/>
</dbReference>
<dbReference type="EMBL" id="JACOGC010000004">
    <property type="protein sequence ID" value="MBC3885714.1"/>
    <property type="molecule type" value="Genomic_DNA"/>
</dbReference>
<evidence type="ECO:0000313" key="3">
    <source>
        <dbReference type="Proteomes" id="UP000613113"/>
    </source>
</evidence>
<keyword evidence="2" id="KW-0378">Hydrolase</keyword>
<dbReference type="PANTHER" id="PTHR46438:SF11">
    <property type="entry name" value="LIPASE-RELATED"/>
    <property type="match status" value="1"/>
</dbReference>
<proteinExistence type="predicted"/>
<accession>A0ABR6YPH5</accession>
<feature type="domain" description="AB hydrolase-1" evidence="1">
    <location>
        <begin position="71"/>
        <end position="305"/>
    </location>
</feature>
<comment type="caution">
    <text evidence="2">The sequence shown here is derived from an EMBL/GenBank/DDBJ whole genome shotgun (WGS) entry which is preliminary data.</text>
</comment>
<gene>
    <name evidence="2" type="ORF">H8K27_11285</name>
</gene>
<dbReference type="RefSeq" id="WP_186863282.1">
    <property type="nucleotide sequence ID" value="NZ_JACOGC010000004.1"/>
</dbReference>